<evidence type="ECO:0000313" key="1">
    <source>
        <dbReference type="EMBL" id="CAF1073689.1"/>
    </source>
</evidence>
<proteinExistence type="predicted"/>
<dbReference type="AlphaFoldDB" id="A0A814M5X1"/>
<dbReference type="Proteomes" id="UP000663845">
    <property type="component" value="Unassembled WGS sequence"/>
</dbReference>
<dbReference type="EMBL" id="CAJNOG010000205">
    <property type="protein sequence ID" value="CAF1073689.1"/>
    <property type="molecule type" value="Genomic_DNA"/>
</dbReference>
<comment type="caution">
    <text evidence="1">The sequence shown here is derived from an EMBL/GenBank/DDBJ whole genome shotgun (WGS) entry which is preliminary data.</text>
</comment>
<sequence>MKVHSYLFRHITSKYTIPVNYGQSIEIFELGQIYSSSKSIRISGVVEHCCISINYCIPVHLLGGVFGEWKAHKNRLIIILWPGISWKYINEDPFCQISLLIKS</sequence>
<evidence type="ECO:0000313" key="2">
    <source>
        <dbReference type="Proteomes" id="UP000663845"/>
    </source>
</evidence>
<gene>
    <name evidence="1" type="ORF">JYZ213_LOCUS19905</name>
</gene>
<organism evidence="1 2">
    <name type="scientific">Adineta steineri</name>
    <dbReference type="NCBI Taxonomy" id="433720"/>
    <lineage>
        <taxon>Eukaryota</taxon>
        <taxon>Metazoa</taxon>
        <taxon>Spiralia</taxon>
        <taxon>Gnathifera</taxon>
        <taxon>Rotifera</taxon>
        <taxon>Eurotatoria</taxon>
        <taxon>Bdelloidea</taxon>
        <taxon>Adinetida</taxon>
        <taxon>Adinetidae</taxon>
        <taxon>Adineta</taxon>
    </lineage>
</organism>
<reference evidence="1" key="1">
    <citation type="submission" date="2021-02" db="EMBL/GenBank/DDBJ databases">
        <authorList>
            <person name="Nowell W R."/>
        </authorList>
    </citation>
    <scope>NUCLEOTIDE SEQUENCE</scope>
</reference>
<protein>
    <submittedName>
        <fullName evidence="1">Uncharacterized protein</fullName>
    </submittedName>
</protein>
<name>A0A814M5X1_9BILA</name>
<accession>A0A814M5X1</accession>